<feature type="domain" description="CusB-like three alpha-helical bundle" evidence="7">
    <location>
        <begin position="171"/>
        <end position="221"/>
    </location>
</feature>
<evidence type="ECO:0000259" key="9">
    <source>
        <dbReference type="Pfam" id="PF25954"/>
    </source>
</evidence>
<feature type="domain" description="CusB-like beta-barrel" evidence="9">
    <location>
        <begin position="260"/>
        <end position="322"/>
    </location>
</feature>
<evidence type="ECO:0000256" key="3">
    <source>
        <dbReference type="ARBA" id="ARBA00022729"/>
    </source>
</evidence>
<evidence type="ECO:0000259" key="8">
    <source>
        <dbReference type="Pfam" id="PF25919"/>
    </source>
</evidence>
<dbReference type="InterPro" id="IPR058792">
    <property type="entry name" value="Beta-barrel_RND_2"/>
</dbReference>
<comment type="similarity">
    <text evidence="1">Belongs to the membrane fusion protein (MFP) (TC 8.A.1) family.</text>
</comment>
<proteinExistence type="inferred from homology"/>
<dbReference type="SUPFAM" id="SSF111369">
    <property type="entry name" value="HlyD-like secretion proteins"/>
    <property type="match status" value="1"/>
</dbReference>
<dbReference type="Pfam" id="PF25919">
    <property type="entry name" value="BSH_CusB"/>
    <property type="match status" value="1"/>
</dbReference>
<dbReference type="InterPro" id="IPR006143">
    <property type="entry name" value="RND_pump_MFP"/>
</dbReference>
<evidence type="ECO:0000259" key="7">
    <source>
        <dbReference type="Pfam" id="PF25869"/>
    </source>
</evidence>
<dbReference type="InterPro" id="IPR058790">
    <property type="entry name" value="BSH_CusB"/>
</dbReference>
<dbReference type="GO" id="GO:0060003">
    <property type="term" value="P:copper ion export"/>
    <property type="evidence" value="ECO:0007669"/>
    <property type="project" value="TreeGrafter"/>
</dbReference>
<dbReference type="PANTHER" id="PTHR30097">
    <property type="entry name" value="CATION EFFLUX SYSTEM PROTEIN CUSB"/>
    <property type="match status" value="1"/>
</dbReference>
<feature type="domain" description="CusB-like barrel-sandwich hybrid" evidence="8">
    <location>
        <begin position="137"/>
        <end position="255"/>
    </location>
</feature>
<dbReference type="InterPro" id="IPR045800">
    <property type="entry name" value="HMBD"/>
</dbReference>
<protein>
    <submittedName>
        <fullName evidence="11">Efflux RND transporter periplasmic adaptor subunit</fullName>
    </submittedName>
</protein>
<evidence type="ECO:0000256" key="5">
    <source>
        <dbReference type="SAM" id="MobiDB-lite"/>
    </source>
</evidence>
<dbReference type="Proteomes" id="UP000304864">
    <property type="component" value="Chromosome"/>
</dbReference>
<dbReference type="Pfam" id="PF25975">
    <property type="entry name" value="CzcB_C"/>
    <property type="match status" value="1"/>
</dbReference>
<feature type="region of interest" description="Disordered" evidence="5">
    <location>
        <begin position="425"/>
        <end position="464"/>
    </location>
</feature>
<dbReference type="GO" id="GO:0046914">
    <property type="term" value="F:transition metal ion binding"/>
    <property type="evidence" value="ECO:0007669"/>
    <property type="project" value="TreeGrafter"/>
</dbReference>
<evidence type="ECO:0000256" key="2">
    <source>
        <dbReference type="ARBA" id="ARBA00022448"/>
    </source>
</evidence>
<reference evidence="11 12" key="1">
    <citation type="submission" date="2019-05" db="EMBL/GenBank/DDBJ databases">
        <title>Thiomicrorhabdus sediminis sp. nov, a novel sulfur-oxidizing bacterium isolated from coastal sediment.</title>
        <authorList>
            <person name="Liu X."/>
        </authorList>
    </citation>
    <scope>NUCLEOTIDE SEQUENCE [LARGE SCALE GENOMIC DNA]</scope>
    <source>
        <strain evidence="11 12">G1</strain>
    </source>
</reference>
<feature type="domain" description="Heavy metal binding" evidence="6">
    <location>
        <begin position="54"/>
        <end position="80"/>
    </location>
</feature>
<keyword evidence="3" id="KW-0732">Signal</keyword>
<evidence type="ECO:0000259" key="10">
    <source>
        <dbReference type="Pfam" id="PF25975"/>
    </source>
</evidence>
<dbReference type="InterPro" id="IPR058649">
    <property type="entry name" value="CzcB_C"/>
</dbReference>
<dbReference type="Pfam" id="PF19335">
    <property type="entry name" value="HMBD"/>
    <property type="match status" value="1"/>
</dbReference>
<dbReference type="Gene3D" id="2.40.420.20">
    <property type="match status" value="1"/>
</dbReference>
<dbReference type="Pfam" id="PF25869">
    <property type="entry name" value="3HB_CusB"/>
    <property type="match status" value="1"/>
</dbReference>
<dbReference type="EMBL" id="CP040602">
    <property type="protein sequence ID" value="QCU89804.1"/>
    <property type="molecule type" value="Genomic_DNA"/>
</dbReference>
<dbReference type="FunFam" id="2.40.420.20:FF:000003">
    <property type="entry name" value="Cation efflux system protein cusB"/>
    <property type="match status" value="1"/>
</dbReference>
<dbReference type="RefSeq" id="WP_138564481.1">
    <property type="nucleotide sequence ID" value="NZ_CP040602.1"/>
</dbReference>
<dbReference type="PANTHER" id="PTHR30097:SF15">
    <property type="entry name" value="CATION EFFLUX SYSTEM PROTEIN CUSB"/>
    <property type="match status" value="1"/>
</dbReference>
<dbReference type="InterPro" id="IPR051909">
    <property type="entry name" value="MFP_Cation_Efflux"/>
</dbReference>
<dbReference type="InterPro" id="IPR058791">
    <property type="entry name" value="3HB_CusB"/>
</dbReference>
<dbReference type="GO" id="GO:0016020">
    <property type="term" value="C:membrane"/>
    <property type="evidence" value="ECO:0007669"/>
    <property type="project" value="InterPro"/>
</dbReference>
<dbReference type="GO" id="GO:0030288">
    <property type="term" value="C:outer membrane-bounded periplasmic space"/>
    <property type="evidence" value="ECO:0007669"/>
    <property type="project" value="TreeGrafter"/>
</dbReference>
<keyword evidence="4" id="KW-0406">Ion transport</keyword>
<evidence type="ECO:0000259" key="6">
    <source>
        <dbReference type="Pfam" id="PF19335"/>
    </source>
</evidence>
<dbReference type="AlphaFoldDB" id="A0A4P9K4B6"/>
<dbReference type="GO" id="GO:0022857">
    <property type="term" value="F:transmembrane transporter activity"/>
    <property type="evidence" value="ECO:0007669"/>
    <property type="project" value="InterPro"/>
</dbReference>
<dbReference type="Gene3D" id="6.10.140.730">
    <property type="match status" value="1"/>
</dbReference>
<evidence type="ECO:0000256" key="1">
    <source>
        <dbReference type="ARBA" id="ARBA00009477"/>
    </source>
</evidence>
<gene>
    <name evidence="11" type="ORF">FE785_03700</name>
</gene>
<feature type="compositionally biased region" description="Polar residues" evidence="5">
    <location>
        <begin position="425"/>
        <end position="448"/>
    </location>
</feature>
<dbReference type="Gene3D" id="2.40.30.170">
    <property type="match status" value="1"/>
</dbReference>
<accession>A0A4P9K4B6</accession>
<feature type="domain" description="CzcB-like C-terminal circularly permuted SH3-like" evidence="10">
    <location>
        <begin position="348"/>
        <end position="407"/>
    </location>
</feature>
<dbReference type="NCBIfam" id="TIGR01730">
    <property type="entry name" value="RND_mfp"/>
    <property type="match status" value="1"/>
</dbReference>
<evidence type="ECO:0000313" key="12">
    <source>
        <dbReference type="Proteomes" id="UP000304864"/>
    </source>
</evidence>
<dbReference type="GO" id="GO:0015679">
    <property type="term" value="P:plasma membrane copper ion transport"/>
    <property type="evidence" value="ECO:0007669"/>
    <property type="project" value="TreeGrafter"/>
</dbReference>
<keyword evidence="12" id="KW-1185">Reference proteome</keyword>
<name>A0A4P9K4B6_9GAMM</name>
<organism evidence="11 12">
    <name type="scientific">Thiomicrorhabdus sediminis</name>
    <dbReference type="NCBI Taxonomy" id="2580412"/>
    <lineage>
        <taxon>Bacteria</taxon>
        <taxon>Pseudomonadati</taxon>
        <taxon>Pseudomonadota</taxon>
        <taxon>Gammaproteobacteria</taxon>
        <taxon>Thiotrichales</taxon>
        <taxon>Piscirickettsiaceae</taxon>
        <taxon>Thiomicrorhabdus</taxon>
    </lineage>
</organism>
<sequence length="464" mass="50685">MHFFTLLSAGSVKRLIALLYLFVALLLVTIGLQTGAQANTQSDSSASSSSANYKYVCPMHPQIVRDHEGTCPICGMDLVKQLIEDSTESASVALSAGQSNGMSQQFAIRTARVQQQTIWKYIPTFGRVVADETKGVHVHPRASGWISDLSVRNDGDYINKGALLYKIYSPEIVAAQDDFLQVTQSRLGAQAKSLLQSARLRLQLLGLDEQTIQAIAKKRQPMHQVPIYAPQSGYVGELKVQNGMYVSPATELMSLTNLDSVWIEAEVLPLQQAWIKNNLTAAVSTDVYPGKTWESFISHIYPDANPITKAVKVRIPLMNKDSNGNPPLKLDTLVDVAIYGGPRHNVLAIPLQAVIDDGNTQRVVVQNPAGKFDVKPVVLGMQSQGIVEVISGLSVGDKIVISGQFMIDSESQIQTNLRRLMSTDMSADQETDNTGTKGFESVETQSSELMDMSDHSNHSPTVQE</sequence>
<evidence type="ECO:0000313" key="11">
    <source>
        <dbReference type="EMBL" id="QCU89804.1"/>
    </source>
</evidence>
<dbReference type="OrthoDB" id="9806939at2"/>
<evidence type="ECO:0000256" key="4">
    <source>
        <dbReference type="ARBA" id="ARBA00023065"/>
    </source>
</evidence>
<keyword evidence="2" id="KW-0813">Transport</keyword>
<dbReference type="KEGG" id="thig:FE785_03700"/>
<dbReference type="Pfam" id="PF25954">
    <property type="entry name" value="Beta-barrel_RND_2"/>
    <property type="match status" value="1"/>
</dbReference>